<dbReference type="OrthoDB" id="10393716at2759"/>
<sequence length="69" mass="8008">MLLESLDLIEKNFGEKLVKEPPATAQLPSPFPMKTILVAWVAQRRQTPPDQRVRRSTFEEARKAEQFEI</sequence>
<evidence type="ECO:0000313" key="2">
    <source>
        <dbReference type="Proteomes" id="UP000001194"/>
    </source>
</evidence>
<dbReference type="EMBL" id="DS547147">
    <property type="protein sequence ID" value="EDR00676.1"/>
    <property type="molecule type" value="Genomic_DNA"/>
</dbReference>
<reference evidence="1 2" key="1">
    <citation type="journal article" date="2008" name="Nature">
        <title>The genome of Laccaria bicolor provides insights into mycorrhizal symbiosis.</title>
        <authorList>
            <person name="Martin F."/>
            <person name="Aerts A."/>
            <person name="Ahren D."/>
            <person name="Brun A."/>
            <person name="Danchin E.G.J."/>
            <person name="Duchaussoy F."/>
            <person name="Gibon J."/>
            <person name="Kohler A."/>
            <person name="Lindquist E."/>
            <person name="Pereda V."/>
            <person name="Salamov A."/>
            <person name="Shapiro H.J."/>
            <person name="Wuyts J."/>
            <person name="Blaudez D."/>
            <person name="Buee M."/>
            <person name="Brokstein P."/>
            <person name="Canbaeck B."/>
            <person name="Cohen D."/>
            <person name="Courty P.E."/>
            <person name="Coutinho P.M."/>
            <person name="Delaruelle C."/>
            <person name="Detter J.C."/>
            <person name="Deveau A."/>
            <person name="DiFazio S."/>
            <person name="Duplessis S."/>
            <person name="Fraissinet-Tachet L."/>
            <person name="Lucic E."/>
            <person name="Frey-Klett P."/>
            <person name="Fourrey C."/>
            <person name="Feussner I."/>
            <person name="Gay G."/>
            <person name="Grimwood J."/>
            <person name="Hoegger P.J."/>
            <person name="Jain P."/>
            <person name="Kilaru S."/>
            <person name="Labbe J."/>
            <person name="Lin Y.C."/>
            <person name="Legue V."/>
            <person name="Le Tacon F."/>
            <person name="Marmeisse R."/>
            <person name="Melayah D."/>
            <person name="Montanini B."/>
            <person name="Muratet M."/>
            <person name="Nehls U."/>
            <person name="Niculita-Hirzel H."/>
            <person name="Oudot-Le Secq M.P."/>
            <person name="Peter M."/>
            <person name="Quesneville H."/>
            <person name="Rajashekar B."/>
            <person name="Reich M."/>
            <person name="Rouhier N."/>
            <person name="Schmutz J."/>
            <person name="Yin T."/>
            <person name="Chalot M."/>
            <person name="Henrissat B."/>
            <person name="Kuees U."/>
            <person name="Lucas S."/>
            <person name="Van de Peer Y."/>
            <person name="Podila G.K."/>
            <person name="Polle A."/>
            <person name="Pukkila P.J."/>
            <person name="Richardson P.M."/>
            <person name="Rouze P."/>
            <person name="Sanders I.R."/>
            <person name="Stajich J.E."/>
            <person name="Tunlid A."/>
            <person name="Tuskan G."/>
            <person name="Grigoriev I.V."/>
        </authorList>
    </citation>
    <scope>NUCLEOTIDE SEQUENCE [LARGE SCALE GENOMIC DNA]</scope>
    <source>
        <strain evidence="2">S238N-H82 / ATCC MYA-4686</strain>
    </source>
</reference>
<gene>
    <name evidence="1" type="ORF">LACBIDRAFT_313076</name>
</gene>
<dbReference type="InParanoid" id="B0DXG9"/>
<dbReference type="AlphaFoldDB" id="B0DXG9"/>
<dbReference type="Proteomes" id="UP000001194">
    <property type="component" value="Unassembled WGS sequence"/>
</dbReference>
<evidence type="ECO:0000313" key="1">
    <source>
        <dbReference type="EMBL" id="EDR00676.1"/>
    </source>
</evidence>
<proteinExistence type="predicted"/>
<dbReference type="GeneID" id="6084330"/>
<keyword evidence="2" id="KW-1185">Reference proteome</keyword>
<name>B0DXG9_LACBS</name>
<dbReference type="KEGG" id="lbc:LACBIDRAFT_313076"/>
<protein>
    <submittedName>
        <fullName evidence="1">Predicted protein</fullName>
    </submittedName>
</protein>
<dbReference type="HOGENOM" id="CLU_2819494_0_0_1"/>
<accession>B0DXG9</accession>
<organism evidence="2">
    <name type="scientific">Laccaria bicolor (strain S238N-H82 / ATCC MYA-4686)</name>
    <name type="common">Bicoloured deceiver</name>
    <name type="synonym">Laccaria laccata var. bicolor</name>
    <dbReference type="NCBI Taxonomy" id="486041"/>
    <lineage>
        <taxon>Eukaryota</taxon>
        <taxon>Fungi</taxon>
        <taxon>Dikarya</taxon>
        <taxon>Basidiomycota</taxon>
        <taxon>Agaricomycotina</taxon>
        <taxon>Agaricomycetes</taxon>
        <taxon>Agaricomycetidae</taxon>
        <taxon>Agaricales</taxon>
        <taxon>Agaricineae</taxon>
        <taxon>Hydnangiaceae</taxon>
        <taxon>Laccaria</taxon>
    </lineage>
</organism>
<dbReference type="RefSeq" id="XP_001888685.1">
    <property type="nucleotide sequence ID" value="XM_001888650.1"/>
</dbReference>